<dbReference type="InterPro" id="IPR035906">
    <property type="entry name" value="MetI-like_sf"/>
</dbReference>
<reference evidence="10" key="1">
    <citation type="journal article" date="2019" name="Int. J. Syst. Evol. Microbiol.">
        <title>The Global Catalogue of Microorganisms (GCM) 10K type strain sequencing project: providing services to taxonomists for standard genome sequencing and annotation.</title>
        <authorList>
            <consortium name="The Broad Institute Genomics Platform"/>
            <consortium name="The Broad Institute Genome Sequencing Center for Infectious Disease"/>
            <person name="Wu L."/>
            <person name="Ma J."/>
        </authorList>
    </citation>
    <scope>NUCLEOTIDE SEQUENCE [LARGE SCALE GENOMIC DNA]</scope>
    <source>
        <strain evidence="10">CGMCC 4.7393</strain>
    </source>
</reference>
<evidence type="ECO:0000313" key="9">
    <source>
        <dbReference type="EMBL" id="MFC6999467.1"/>
    </source>
</evidence>
<dbReference type="PROSITE" id="PS50928">
    <property type="entry name" value="ABC_TM1"/>
    <property type="match status" value="1"/>
</dbReference>
<feature type="domain" description="ABC transmembrane type-1" evidence="8">
    <location>
        <begin position="231"/>
        <end position="436"/>
    </location>
</feature>
<organism evidence="9 10">
    <name type="scientific">Rufibacter roseus</name>
    <dbReference type="NCBI Taxonomy" id="1567108"/>
    <lineage>
        <taxon>Bacteria</taxon>
        <taxon>Pseudomonadati</taxon>
        <taxon>Bacteroidota</taxon>
        <taxon>Cytophagia</taxon>
        <taxon>Cytophagales</taxon>
        <taxon>Hymenobacteraceae</taxon>
        <taxon>Rufibacter</taxon>
    </lineage>
</organism>
<feature type="transmembrane region" description="Helical" evidence="7">
    <location>
        <begin position="235"/>
        <end position="257"/>
    </location>
</feature>
<sequence>MLWRKLCFKLVQLVFTLWAMASIVFLLSRFLPGLSSPKGMNDPDVNILSHTSPEAVLRIKEAYLQKHGLHLPKFYLSFSLKGEKNAGQISSASVDEAWVRKSVLWHGLETTSSFYRQWQQAYSNADLADQSTALKSLIKWSNSNSPTERQLNVAQFEAVLKKIDRKQRLQLTKEWQHLTLSSSPWYFFLPSLEWHGTNSQYHLWLQNILSGNLGVSNSDYEPVLDKLSEALKNSAILGAIALLIASAIAYSLGLWLAESQNKPFCIAVRQTLYLLDSIPVFLLVLGLLFLYLLFGGTLSGNDIPSEGTFSILFQSSFLLSTISVVLLLLPYLCLQFYQGLNHEADSMYMRTARAKGLSINNSLRKHALPNSFGPSLTILSEAVIGLIAGVLVVEVTFSLPGVGSLLTRSILSSDYPVLIASTLFLLLFRIVVVWITDLLLAFVDPRIRLS</sequence>
<protein>
    <submittedName>
        <fullName evidence="9">ABC transporter permease</fullName>
    </submittedName>
</protein>
<dbReference type="Gene3D" id="1.10.3720.10">
    <property type="entry name" value="MetI-like"/>
    <property type="match status" value="1"/>
</dbReference>
<evidence type="ECO:0000256" key="7">
    <source>
        <dbReference type="RuleBase" id="RU363032"/>
    </source>
</evidence>
<keyword evidence="5 7" id="KW-1133">Transmembrane helix</keyword>
<dbReference type="SUPFAM" id="SSF161098">
    <property type="entry name" value="MetI-like"/>
    <property type="match status" value="1"/>
</dbReference>
<keyword evidence="2 7" id="KW-0813">Transport</keyword>
<keyword evidence="6 7" id="KW-0472">Membrane</keyword>
<name>A0ABW2DNR0_9BACT</name>
<evidence type="ECO:0000256" key="4">
    <source>
        <dbReference type="ARBA" id="ARBA00022692"/>
    </source>
</evidence>
<comment type="subcellular location">
    <subcellularLocation>
        <location evidence="1 7">Cell membrane</location>
        <topology evidence="1 7">Multi-pass membrane protein</topology>
    </subcellularLocation>
</comment>
<dbReference type="PANTHER" id="PTHR30465:SF0">
    <property type="entry name" value="OLIGOPEPTIDE TRANSPORT SYSTEM PERMEASE PROTEIN APPB"/>
    <property type="match status" value="1"/>
</dbReference>
<keyword evidence="3" id="KW-1003">Cell membrane</keyword>
<evidence type="ECO:0000256" key="1">
    <source>
        <dbReference type="ARBA" id="ARBA00004651"/>
    </source>
</evidence>
<evidence type="ECO:0000256" key="3">
    <source>
        <dbReference type="ARBA" id="ARBA00022475"/>
    </source>
</evidence>
<evidence type="ECO:0000259" key="8">
    <source>
        <dbReference type="PROSITE" id="PS50928"/>
    </source>
</evidence>
<evidence type="ECO:0000256" key="2">
    <source>
        <dbReference type="ARBA" id="ARBA00022448"/>
    </source>
</evidence>
<dbReference type="InterPro" id="IPR000515">
    <property type="entry name" value="MetI-like"/>
</dbReference>
<keyword evidence="4 7" id="KW-0812">Transmembrane</keyword>
<dbReference type="PANTHER" id="PTHR30465">
    <property type="entry name" value="INNER MEMBRANE ABC TRANSPORTER"/>
    <property type="match status" value="1"/>
</dbReference>
<comment type="caution">
    <text evidence="9">The sequence shown here is derived from an EMBL/GenBank/DDBJ whole genome shotgun (WGS) entry which is preliminary data.</text>
</comment>
<evidence type="ECO:0000256" key="5">
    <source>
        <dbReference type="ARBA" id="ARBA00022989"/>
    </source>
</evidence>
<feature type="transmembrane region" description="Helical" evidence="7">
    <location>
        <begin position="417"/>
        <end position="443"/>
    </location>
</feature>
<gene>
    <name evidence="9" type="ORF">ACFQHR_17665</name>
</gene>
<dbReference type="EMBL" id="JBHSYQ010000015">
    <property type="protein sequence ID" value="MFC6999467.1"/>
    <property type="molecule type" value="Genomic_DNA"/>
</dbReference>
<evidence type="ECO:0000256" key="6">
    <source>
        <dbReference type="ARBA" id="ARBA00023136"/>
    </source>
</evidence>
<dbReference type="RefSeq" id="WP_082882856.1">
    <property type="nucleotide sequence ID" value="NZ_JBHSYQ010000015.1"/>
</dbReference>
<feature type="transmembrane region" description="Helical" evidence="7">
    <location>
        <begin position="278"/>
        <end position="299"/>
    </location>
</feature>
<accession>A0ABW2DNR0</accession>
<dbReference type="Pfam" id="PF00528">
    <property type="entry name" value="BPD_transp_1"/>
    <property type="match status" value="1"/>
</dbReference>
<keyword evidence="10" id="KW-1185">Reference proteome</keyword>
<feature type="transmembrane region" description="Helical" evidence="7">
    <location>
        <begin position="311"/>
        <end position="334"/>
    </location>
</feature>
<dbReference type="CDD" id="cd06261">
    <property type="entry name" value="TM_PBP2"/>
    <property type="match status" value="1"/>
</dbReference>
<dbReference type="Proteomes" id="UP001596405">
    <property type="component" value="Unassembled WGS sequence"/>
</dbReference>
<feature type="transmembrane region" description="Helical" evidence="7">
    <location>
        <begin position="372"/>
        <end position="397"/>
    </location>
</feature>
<proteinExistence type="inferred from homology"/>
<evidence type="ECO:0000313" key="10">
    <source>
        <dbReference type="Proteomes" id="UP001596405"/>
    </source>
</evidence>
<comment type="similarity">
    <text evidence="7">Belongs to the binding-protein-dependent transport system permease family.</text>
</comment>